<accession>A0AAN7J551</accession>
<dbReference type="AlphaFoldDB" id="A0AAN7J551"/>
<protein>
    <submittedName>
        <fullName evidence="1">Uncharacterized protein</fullName>
    </submittedName>
</protein>
<name>A0AAN7J551_QUERU</name>
<dbReference type="EMBL" id="JAXUIC010000003">
    <property type="protein sequence ID" value="KAK4598525.1"/>
    <property type="molecule type" value="Genomic_DNA"/>
</dbReference>
<sequence length="112" mass="12757">MWRLSPRLSRRAKSVMNLQRKVTSEGSVNRRRRNLHKLSYSQFGFQYYWLMSPASYTVILPLHLSQPHDPHCAEGITVAAASKDSTLKAIDEGNWKKPISCNSNGKEGKLLN</sequence>
<organism evidence="1 2">
    <name type="scientific">Quercus rubra</name>
    <name type="common">Northern red oak</name>
    <name type="synonym">Quercus borealis</name>
    <dbReference type="NCBI Taxonomy" id="3512"/>
    <lineage>
        <taxon>Eukaryota</taxon>
        <taxon>Viridiplantae</taxon>
        <taxon>Streptophyta</taxon>
        <taxon>Embryophyta</taxon>
        <taxon>Tracheophyta</taxon>
        <taxon>Spermatophyta</taxon>
        <taxon>Magnoliopsida</taxon>
        <taxon>eudicotyledons</taxon>
        <taxon>Gunneridae</taxon>
        <taxon>Pentapetalae</taxon>
        <taxon>rosids</taxon>
        <taxon>fabids</taxon>
        <taxon>Fagales</taxon>
        <taxon>Fagaceae</taxon>
        <taxon>Quercus</taxon>
    </lineage>
</organism>
<gene>
    <name evidence="1" type="ORF">RGQ29_015829</name>
</gene>
<comment type="caution">
    <text evidence="1">The sequence shown here is derived from an EMBL/GenBank/DDBJ whole genome shotgun (WGS) entry which is preliminary data.</text>
</comment>
<proteinExistence type="predicted"/>
<evidence type="ECO:0000313" key="1">
    <source>
        <dbReference type="EMBL" id="KAK4598525.1"/>
    </source>
</evidence>
<dbReference type="Proteomes" id="UP001324115">
    <property type="component" value="Unassembled WGS sequence"/>
</dbReference>
<evidence type="ECO:0000313" key="2">
    <source>
        <dbReference type="Proteomes" id="UP001324115"/>
    </source>
</evidence>
<keyword evidence="2" id="KW-1185">Reference proteome</keyword>
<reference evidence="1 2" key="1">
    <citation type="journal article" date="2023" name="G3 (Bethesda)">
        <title>A haplotype-resolved chromosome-scale genome for Quercus rubra L. provides insights into the genetics of adaptive traits for red oak species.</title>
        <authorList>
            <person name="Kapoor B."/>
            <person name="Jenkins J."/>
            <person name="Schmutz J."/>
            <person name="Zhebentyayeva T."/>
            <person name="Kuelheim C."/>
            <person name="Coggeshall M."/>
            <person name="Heim C."/>
            <person name="Lasky J.R."/>
            <person name="Leites L."/>
            <person name="Islam-Faridi N."/>
            <person name="Romero-Severson J."/>
            <person name="DeLeo V.L."/>
            <person name="Lucas S.M."/>
            <person name="Lazic D."/>
            <person name="Gailing O."/>
            <person name="Carlson J."/>
            <person name="Staton M."/>
        </authorList>
    </citation>
    <scope>NUCLEOTIDE SEQUENCE [LARGE SCALE GENOMIC DNA]</scope>
    <source>
        <strain evidence="1">Pseudo-F2</strain>
    </source>
</reference>